<feature type="compositionally biased region" description="Basic and acidic residues" evidence="2">
    <location>
        <begin position="19"/>
        <end position="35"/>
    </location>
</feature>
<evidence type="ECO:0000256" key="2">
    <source>
        <dbReference type="SAM" id="MobiDB-lite"/>
    </source>
</evidence>
<feature type="compositionally biased region" description="Basic and acidic residues" evidence="2">
    <location>
        <begin position="265"/>
        <end position="282"/>
    </location>
</feature>
<feature type="coiled-coil region" evidence="1">
    <location>
        <begin position="458"/>
        <end position="728"/>
    </location>
</feature>
<feature type="compositionally biased region" description="Polar residues" evidence="2">
    <location>
        <begin position="121"/>
        <end position="133"/>
    </location>
</feature>
<feature type="region of interest" description="Disordered" evidence="2">
    <location>
        <begin position="82"/>
        <end position="134"/>
    </location>
</feature>
<feature type="compositionally biased region" description="Acidic residues" evidence="2">
    <location>
        <begin position="312"/>
        <end position="321"/>
    </location>
</feature>
<protein>
    <submittedName>
        <fullName evidence="3">Spindle pole body component 110</fullName>
    </submittedName>
</protein>
<sequence length="1100" mass="126695">MFSFFKKKSKAENAPETPEGVRKRPTDQTPRRGSVDARALPQDNVTNDKSSTLQKDVVNLLIPEIDYSQKTGVSALLQIMAGKRRRNRRKTRADSCRVSPPKETEMQRRNSDTTQPTPTPAQNTRVEPRSSNDPADFVKALVLQKYASKPETKQQHVSLVYVSNEPELDEKRHAEALLREIARSIDCNIDVNDNKQMGNGDSKPNDPVYESVDKNIDNYKSDLKVELDRLLQDEDETKNDEKEDKAETESLDSPTNKKKSNLKIPKSDNEGCSDDDRSDCGKKRVTFRKHVIFDDGEQQTDDEMNSSFESLSSEEEENEYLEDALPDNDELLGGVLVTREDDNKTVISVADDESIKIKVECFDDGLKRISSDNSDSGFIEISEKTDETEKEYVESEDSESESEEEIVEVVEEIVEIKDSRRIQNDTTNDEKTLVSQENKYQNQVDALTELAETRCQEAERARDLIVSYRKEIEAKDLEIEQLKSELAAAYKETELVRQKSRALEEEIVAARSLSASLADQLQRRNDESVRQLRSELEEVQTRRAELESRLLELEKERERLEQEKEIEAQKAKEALSAAEASSSKWRAAHEAARSQAAARAEIILADCEWKMRELEKRARDAEREKLELSQTVQALQNSSHKAELQQLRGLVGEQQHSLQSLSSRLQELQTREDELQMEVHRLEELLDREIRNGKVKTELHLQAVQNLKQEHTKELESLRAEHAASNSAMTARLAYERAAAERSRAALLQLKQEADHQADRKLREVNIKLENLKKELAEKEAGYERALSDARSRADWDVMQLRHLLDKADITYANNIEQMTEKFEKEKERLTEEWSEKLREVEEQAAVAADEARRQLETSRSKMLAERYEQTSKLKEQHRIEMENQWEQFMSDKESCLSRMKNECRQEGEEERVQREKELMREIAELKSQIQSKSVEFENLEAKVAKCGRTLAVTEQELREALAREKEEREKRGEQAVRLQQVEKAAREQIEHLTRKCACLRKLFDDMRARLSTCEHNADQGARAREKEMQLLRTEIARLTKMLVEESSPNLGARTRADGCENFNKSEESFLTKASITSEEETTSQRKGGTSRNVRRRAKS</sequence>
<dbReference type="GeneID" id="106122837"/>
<feature type="compositionally biased region" description="Acidic residues" evidence="2">
    <location>
        <begin position="294"/>
        <end position="304"/>
    </location>
</feature>
<feature type="compositionally biased region" description="Basic and acidic residues" evidence="2">
    <location>
        <begin position="239"/>
        <end position="248"/>
    </location>
</feature>
<feature type="coiled-coil region" evidence="1">
    <location>
        <begin position="755"/>
        <end position="858"/>
    </location>
</feature>
<proteinExistence type="predicted"/>
<feature type="compositionally biased region" description="Basic and acidic residues" evidence="2">
    <location>
        <begin position="383"/>
        <end position="393"/>
    </location>
</feature>
<dbReference type="AlphaFoldDB" id="A0AAJ6ZKQ1"/>
<dbReference type="Proteomes" id="UP000694872">
    <property type="component" value="Unplaced"/>
</dbReference>
<evidence type="ECO:0000313" key="3">
    <source>
        <dbReference type="RefSeq" id="XP_013174411.1"/>
    </source>
</evidence>
<feature type="region of interest" description="Disordered" evidence="2">
    <location>
        <begin position="230"/>
        <end position="321"/>
    </location>
</feature>
<feature type="compositionally biased region" description="Basic and acidic residues" evidence="2">
    <location>
        <begin position="92"/>
        <end position="111"/>
    </location>
</feature>
<dbReference type="RefSeq" id="XP_013174411.1">
    <property type="nucleotide sequence ID" value="XM_013318957.1"/>
</dbReference>
<dbReference type="KEGG" id="pxu:106122837"/>
<gene>
    <name evidence="3" type="primary">LOC106122837</name>
</gene>
<keyword evidence="1" id="KW-0175">Coiled coil</keyword>
<feature type="region of interest" description="Disordered" evidence="2">
    <location>
        <begin position="1071"/>
        <end position="1100"/>
    </location>
</feature>
<feature type="region of interest" description="Disordered" evidence="2">
    <location>
        <begin position="383"/>
        <end position="405"/>
    </location>
</feature>
<evidence type="ECO:0000256" key="1">
    <source>
        <dbReference type="SAM" id="Coils"/>
    </source>
</evidence>
<name>A0AAJ6ZKQ1_PAPXU</name>
<organism evidence="3">
    <name type="scientific">Papilio xuthus</name>
    <name type="common">Asian swallowtail butterfly</name>
    <dbReference type="NCBI Taxonomy" id="66420"/>
    <lineage>
        <taxon>Eukaryota</taxon>
        <taxon>Metazoa</taxon>
        <taxon>Ecdysozoa</taxon>
        <taxon>Arthropoda</taxon>
        <taxon>Hexapoda</taxon>
        <taxon>Insecta</taxon>
        <taxon>Pterygota</taxon>
        <taxon>Neoptera</taxon>
        <taxon>Endopterygota</taxon>
        <taxon>Lepidoptera</taxon>
        <taxon>Glossata</taxon>
        <taxon>Ditrysia</taxon>
        <taxon>Papilionoidea</taxon>
        <taxon>Papilionidae</taxon>
        <taxon>Papilioninae</taxon>
        <taxon>Papilio</taxon>
    </lineage>
</organism>
<feature type="coiled-coil region" evidence="1">
    <location>
        <begin position="916"/>
        <end position="1042"/>
    </location>
</feature>
<feature type="compositionally biased region" description="Basic residues" evidence="2">
    <location>
        <begin position="82"/>
        <end position="91"/>
    </location>
</feature>
<feature type="region of interest" description="Disordered" evidence="2">
    <location>
        <begin position="190"/>
        <end position="212"/>
    </location>
</feature>
<feature type="compositionally biased region" description="Acidic residues" evidence="2">
    <location>
        <begin position="394"/>
        <end position="405"/>
    </location>
</feature>
<feature type="region of interest" description="Disordered" evidence="2">
    <location>
        <begin position="1"/>
        <end position="50"/>
    </location>
</feature>
<reference evidence="3" key="1">
    <citation type="submission" date="2025-08" db="UniProtKB">
        <authorList>
            <consortium name="RefSeq"/>
        </authorList>
    </citation>
    <scope>IDENTIFICATION</scope>
</reference>
<accession>A0AAJ6ZKQ1</accession>